<dbReference type="InParanoid" id="A0A6J1WVG3"/>
<keyword evidence="3" id="KW-1185">Reference proteome</keyword>
<feature type="compositionally biased region" description="Polar residues" evidence="2">
    <location>
        <begin position="119"/>
        <end position="130"/>
    </location>
</feature>
<sequence length="288" mass="33572">MSTNILKEDFLQPTTLQEALNLIKFLTTTHKKEIDNLKESHAKQAAIIRKLEENRKKELDFLSKELSKYEINLGIKTKIINQQLAEKDDIIQQQLKTIEELNSRLKVQNEFSMPEIIIDSNSDSGVNENSPKIEESKIETKSTRKCSRRFGDPIGFLRRVDFSQMKYKSCNRDEKKKEEKKNNLEVPVVNRRFFSRQISNDRPSDDEKVVHDDSLLSDSTLEPTVVRPKKLNVNNHFSDDASDDSEEVFDRVMTRNSIRRSVKTNPKYKKINRNKSKGLEQVKINMVD</sequence>
<protein>
    <submittedName>
        <fullName evidence="4">Uncharacterized protein LOC113516534</fullName>
    </submittedName>
</protein>
<organism evidence="3 4">
    <name type="scientific">Galleria mellonella</name>
    <name type="common">Greater wax moth</name>
    <dbReference type="NCBI Taxonomy" id="7137"/>
    <lineage>
        <taxon>Eukaryota</taxon>
        <taxon>Metazoa</taxon>
        <taxon>Ecdysozoa</taxon>
        <taxon>Arthropoda</taxon>
        <taxon>Hexapoda</taxon>
        <taxon>Insecta</taxon>
        <taxon>Pterygota</taxon>
        <taxon>Neoptera</taxon>
        <taxon>Endopterygota</taxon>
        <taxon>Lepidoptera</taxon>
        <taxon>Glossata</taxon>
        <taxon>Ditrysia</taxon>
        <taxon>Pyraloidea</taxon>
        <taxon>Pyralidae</taxon>
        <taxon>Galleriinae</taxon>
        <taxon>Galleria</taxon>
    </lineage>
</organism>
<dbReference type="GeneID" id="113516534"/>
<feature type="region of interest" description="Disordered" evidence="2">
    <location>
        <begin position="119"/>
        <end position="144"/>
    </location>
</feature>
<feature type="compositionally biased region" description="Basic and acidic residues" evidence="2">
    <location>
        <begin position="131"/>
        <end position="142"/>
    </location>
</feature>
<proteinExistence type="predicted"/>
<evidence type="ECO:0000256" key="2">
    <source>
        <dbReference type="SAM" id="MobiDB-lite"/>
    </source>
</evidence>
<dbReference type="KEGG" id="gmw:113516534"/>
<dbReference type="AlphaFoldDB" id="A0A6J1WVG3"/>
<dbReference type="RefSeq" id="XP_026756753.2">
    <property type="nucleotide sequence ID" value="XM_026900952.2"/>
</dbReference>
<accession>A0A6J1WVG3</accession>
<keyword evidence="1" id="KW-0175">Coiled coil</keyword>
<evidence type="ECO:0000256" key="1">
    <source>
        <dbReference type="SAM" id="Coils"/>
    </source>
</evidence>
<evidence type="ECO:0000313" key="4">
    <source>
        <dbReference type="RefSeq" id="XP_026756753.2"/>
    </source>
</evidence>
<dbReference type="Proteomes" id="UP001652740">
    <property type="component" value="Unplaced"/>
</dbReference>
<gene>
    <name evidence="4" type="primary">LOC113516534</name>
</gene>
<evidence type="ECO:0000313" key="3">
    <source>
        <dbReference type="Proteomes" id="UP001652740"/>
    </source>
</evidence>
<name>A0A6J1WVG3_GALME</name>
<reference evidence="4" key="1">
    <citation type="submission" date="2025-08" db="UniProtKB">
        <authorList>
            <consortium name="RefSeq"/>
        </authorList>
    </citation>
    <scope>IDENTIFICATION</scope>
    <source>
        <tissue evidence="4">Whole larvae</tissue>
    </source>
</reference>
<feature type="coiled-coil region" evidence="1">
    <location>
        <begin position="34"/>
        <end position="104"/>
    </location>
</feature>